<evidence type="ECO:0000256" key="4">
    <source>
        <dbReference type="ARBA" id="ARBA00022496"/>
    </source>
</evidence>
<evidence type="ECO:0000256" key="13">
    <source>
        <dbReference type="SAM" id="SignalP"/>
    </source>
</evidence>
<comment type="caution">
    <text evidence="16">The sequence shown here is derived from an EMBL/GenBank/DDBJ whole genome shotgun (WGS) entry which is preliminary data.</text>
</comment>
<dbReference type="Pfam" id="PF00593">
    <property type="entry name" value="TonB_dep_Rec_b-barrel"/>
    <property type="match status" value="1"/>
</dbReference>
<dbReference type="PROSITE" id="PS52016">
    <property type="entry name" value="TONB_DEPENDENT_REC_3"/>
    <property type="match status" value="1"/>
</dbReference>
<evidence type="ECO:0000256" key="12">
    <source>
        <dbReference type="RuleBase" id="RU003357"/>
    </source>
</evidence>
<dbReference type="InterPro" id="IPR039426">
    <property type="entry name" value="TonB-dep_rcpt-like"/>
</dbReference>
<dbReference type="InterPro" id="IPR012910">
    <property type="entry name" value="Plug_dom"/>
</dbReference>
<dbReference type="SUPFAM" id="SSF56935">
    <property type="entry name" value="Porins"/>
    <property type="match status" value="1"/>
</dbReference>
<keyword evidence="9 11" id="KW-0472">Membrane</keyword>
<feature type="domain" description="TonB-dependent receptor plug" evidence="15">
    <location>
        <begin position="73"/>
        <end position="179"/>
    </location>
</feature>
<evidence type="ECO:0000256" key="8">
    <source>
        <dbReference type="ARBA" id="ARBA00023077"/>
    </source>
</evidence>
<evidence type="ECO:0000256" key="5">
    <source>
        <dbReference type="ARBA" id="ARBA00022692"/>
    </source>
</evidence>
<keyword evidence="17" id="KW-1185">Reference proteome</keyword>
<dbReference type="PANTHER" id="PTHR32552:SF81">
    <property type="entry name" value="TONB-DEPENDENT OUTER MEMBRANE RECEPTOR"/>
    <property type="match status" value="1"/>
</dbReference>
<keyword evidence="5 11" id="KW-0812">Transmembrane</keyword>
<keyword evidence="13" id="KW-0732">Signal</keyword>
<evidence type="ECO:0000256" key="10">
    <source>
        <dbReference type="ARBA" id="ARBA00023237"/>
    </source>
</evidence>
<organism evidence="16 17">
    <name type="scientific">Sphingomonas oryzagri</name>
    <dbReference type="NCBI Taxonomy" id="3042314"/>
    <lineage>
        <taxon>Bacteria</taxon>
        <taxon>Pseudomonadati</taxon>
        <taxon>Pseudomonadota</taxon>
        <taxon>Alphaproteobacteria</taxon>
        <taxon>Sphingomonadales</taxon>
        <taxon>Sphingomonadaceae</taxon>
        <taxon>Sphingomonas</taxon>
    </lineage>
</organism>
<feature type="chain" id="PRO_5047216844" evidence="13">
    <location>
        <begin position="28"/>
        <end position="736"/>
    </location>
</feature>
<evidence type="ECO:0000313" key="16">
    <source>
        <dbReference type="EMBL" id="MDH7637743.1"/>
    </source>
</evidence>
<reference evidence="16" key="1">
    <citation type="submission" date="2023-04" db="EMBL/GenBank/DDBJ databases">
        <title>Sphingomonas sp. MAHUQ-71 isolated from rice field.</title>
        <authorList>
            <person name="Huq M.A."/>
        </authorList>
    </citation>
    <scope>NUCLEOTIDE SEQUENCE</scope>
    <source>
        <strain evidence="16">MAHUQ-71</strain>
    </source>
</reference>
<keyword evidence="6" id="KW-0408">Iron</keyword>
<dbReference type="Gene3D" id="2.40.170.20">
    <property type="entry name" value="TonB-dependent receptor, beta-barrel domain"/>
    <property type="match status" value="1"/>
</dbReference>
<sequence>MGFRHIGDRIPLVAIVSMLAIATGAHAQAAAPTAPAALPAADATPAAAASPASPEAAGVGEIVVTAQRRSQRLQDVPIAVSVVGGKALATQGITSSRDLATIVPGLVQDQKAAAPLPYLRGIGQNVSIPGIESPVVTYVDGLYLVSPVSGNADLGDVEQIEVLKGPQGTTFGRNAVAGVINITTRMPSYKPEFQGTFDYSSYDTKQIKAYGSTGLTDNLAVGLAVSWRDQGDGWGRNTYLNIPAFYSNSLNIRGKAKWQPGSRVTVVASGFYQHQNSDLGSFSLMPGTIAVSSGVDYTNSGFYNTINNNPIGFVGTGAGGSVKASIDFDWATLSDQLGYQHVHAESFSEGDFTPDPRLLLDQNFVDKAITNELLLSSKGDSRLSWLGGFFFLHQDTTNYYQQFGKALPGNYVLINARQTTNSYAPFANVTWAFLPRAHITLGARGTFETRNLLDSNSVSATGVVTPVPDGSIHYNQFTYRASLDYKVGPVMLYGSINRGATAGVYQLSNPGLPPLKPATLTAYEIGAKSELFDRKLMLNVALFDYDYQNIVVTARSPTDGTTRLQNAAKARVRGIDVDFTAHPVSRLTLSGGFEILDAKYTNFPAASIFTPNPLGGNIQSIADVSGDYLLNAPKFSLVATAIYTIPTPIGKLDLSGNISHKSAIFFNVNNNLKQDAYNIENASATLTLPGDRYSIGVYAKNIGNVHYNVDMTRTAIGTSHLPGEPRIVGVRFGVKL</sequence>
<name>A0ABT6MZ23_9SPHN</name>
<evidence type="ECO:0000256" key="3">
    <source>
        <dbReference type="ARBA" id="ARBA00022452"/>
    </source>
</evidence>
<evidence type="ECO:0000256" key="1">
    <source>
        <dbReference type="ARBA" id="ARBA00004571"/>
    </source>
</evidence>
<keyword evidence="3 11" id="KW-1134">Transmembrane beta strand</keyword>
<evidence type="ECO:0000256" key="2">
    <source>
        <dbReference type="ARBA" id="ARBA00022448"/>
    </source>
</evidence>
<evidence type="ECO:0000256" key="7">
    <source>
        <dbReference type="ARBA" id="ARBA00023065"/>
    </source>
</evidence>
<dbReference type="EMBL" id="JARYGZ010000001">
    <property type="protein sequence ID" value="MDH7637743.1"/>
    <property type="molecule type" value="Genomic_DNA"/>
</dbReference>
<evidence type="ECO:0000313" key="17">
    <source>
        <dbReference type="Proteomes" id="UP001160625"/>
    </source>
</evidence>
<keyword evidence="8 12" id="KW-0798">TonB box</keyword>
<comment type="similarity">
    <text evidence="11 12">Belongs to the TonB-dependent receptor family.</text>
</comment>
<keyword evidence="7" id="KW-0406">Ion transport</keyword>
<dbReference type="InterPro" id="IPR000531">
    <property type="entry name" value="Beta-barrel_TonB"/>
</dbReference>
<evidence type="ECO:0000256" key="9">
    <source>
        <dbReference type="ARBA" id="ARBA00023136"/>
    </source>
</evidence>
<comment type="subcellular location">
    <subcellularLocation>
        <location evidence="1 11">Cell outer membrane</location>
        <topology evidence="1 11">Multi-pass membrane protein</topology>
    </subcellularLocation>
</comment>
<dbReference type="PANTHER" id="PTHR32552">
    <property type="entry name" value="FERRICHROME IRON RECEPTOR-RELATED"/>
    <property type="match status" value="1"/>
</dbReference>
<keyword evidence="16" id="KW-0675">Receptor</keyword>
<feature type="domain" description="TonB-dependent receptor-like beta-barrel" evidence="14">
    <location>
        <begin position="327"/>
        <end position="702"/>
    </location>
</feature>
<keyword evidence="10 11" id="KW-0998">Cell outer membrane</keyword>
<keyword evidence="4" id="KW-0410">Iron transport</keyword>
<evidence type="ECO:0000256" key="11">
    <source>
        <dbReference type="PROSITE-ProRule" id="PRU01360"/>
    </source>
</evidence>
<accession>A0ABT6MZ23</accession>
<keyword evidence="2 11" id="KW-0813">Transport</keyword>
<evidence type="ECO:0000256" key="6">
    <source>
        <dbReference type="ARBA" id="ARBA00023004"/>
    </source>
</evidence>
<dbReference type="InterPro" id="IPR036942">
    <property type="entry name" value="Beta-barrel_TonB_sf"/>
</dbReference>
<evidence type="ECO:0000259" key="14">
    <source>
        <dbReference type="Pfam" id="PF00593"/>
    </source>
</evidence>
<dbReference type="Pfam" id="PF07715">
    <property type="entry name" value="Plug"/>
    <property type="match status" value="1"/>
</dbReference>
<protein>
    <submittedName>
        <fullName evidence="16">TonB-dependent receptor</fullName>
    </submittedName>
</protein>
<gene>
    <name evidence="16" type="ORF">QGN17_03270</name>
</gene>
<evidence type="ECO:0000259" key="15">
    <source>
        <dbReference type="Pfam" id="PF07715"/>
    </source>
</evidence>
<dbReference type="Proteomes" id="UP001160625">
    <property type="component" value="Unassembled WGS sequence"/>
</dbReference>
<proteinExistence type="inferred from homology"/>
<feature type="signal peptide" evidence="13">
    <location>
        <begin position="1"/>
        <end position="27"/>
    </location>
</feature>